<dbReference type="Pfam" id="PF01095">
    <property type="entry name" value="Pectinesterase"/>
    <property type="match status" value="1"/>
</dbReference>
<evidence type="ECO:0000256" key="5">
    <source>
        <dbReference type="ARBA" id="ARBA00013229"/>
    </source>
</evidence>
<dbReference type="SMART" id="SM00856">
    <property type="entry name" value="PMEI"/>
    <property type="match status" value="1"/>
</dbReference>
<dbReference type="CDD" id="cd15798">
    <property type="entry name" value="PMEI-like_3"/>
    <property type="match status" value="1"/>
</dbReference>
<dbReference type="InterPro" id="IPR011050">
    <property type="entry name" value="Pectin_lyase_fold/virulence"/>
</dbReference>
<evidence type="ECO:0000256" key="13">
    <source>
        <dbReference type="ARBA" id="ARBA00047928"/>
    </source>
</evidence>
<protein>
    <recommendedName>
        <fullName evidence="5">pectinesterase</fullName>
        <ecNumber evidence="5">3.1.1.11</ecNumber>
    </recommendedName>
</protein>
<evidence type="ECO:0000256" key="9">
    <source>
        <dbReference type="ARBA" id="ARBA00023085"/>
    </source>
</evidence>
<evidence type="ECO:0000259" key="15">
    <source>
        <dbReference type="SMART" id="SM00856"/>
    </source>
</evidence>
<proteinExistence type="inferred from homology"/>
<dbReference type="GO" id="GO:0030599">
    <property type="term" value="F:pectinesterase activity"/>
    <property type="evidence" value="ECO:0007669"/>
    <property type="project" value="UniProtKB-EC"/>
</dbReference>
<accession>A0AAE1IUZ5</accession>
<evidence type="ECO:0000256" key="8">
    <source>
        <dbReference type="ARBA" id="ARBA00022801"/>
    </source>
</evidence>
<evidence type="ECO:0000256" key="3">
    <source>
        <dbReference type="ARBA" id="ARBA00006027"/>
    </source>
</evidence>
<name>A0AAE1IUZ5_9FABA</name>
<dbReference type="FunFam" id="2.160.20.10:FF:000029">
    <property type="entry name" value="Pectinesterase 4"/>
    <property type="match status" value="1"/>
</dbReference>
<dbReference type="GO" id="GO:0004857">
    <property type="term" value="F:enzyme inhibitor activity"/>
    <property type="evidence" value="ECO:0007669"/>
    <property type="project" value="InterPro"/>
</dbReference>
<reference evidence="16" key="1">
    <citation type="submission" date="2023-10" db="EMBL/GenBank/DDBJ databases">
        <title>Chromosome-level genome of the transformable northern wattle, Acacia crassicarpa.</title>
        <authorList>
            <person name="Massaro I."/>
            <person name="Sinha N.R."/>
            <person name="Poethig S."/>
            <person name="Leichty A.R."/>
        </authorList>
    </citation>
    <scope>NUCLEOTIDE SEQUENCE</scope>
    <source>
        <strain evidence="16">Acra3RX</strain>
        <tissue evidence="16">Leaf</tissue>
    </source>
</reference>
<keyword evidence="8" id="KW-0378">Hydrolase</keyword>
<keyword evidence="11" id="KW-0325">Glycoprotein</keyword>
<dbReference type="AlphaFoldDB" id="A0AAE1IUZ5"/>
<evidence type="ECO:0000256" key="10">
    <source>
        <dbReference type="ARBA" id="ARBA00023157"/>
    </source>
</evidence>
<evidence type="ECO:0000256" key="2">
    <source>
        <dbReference type="ARBA" id="ARBA00005184"/>
    </source>
</evidence>
<comment type="function">
    <text evidence="14">Acts in the modification of cell walls via demethylesterification of cell wall pectin.</text>
</comment>
<comment type="similarity">
    <text evidence="3">In the N-terminal section; belongs to the PMEI family.</text>
</comment>
<evidence type="ECO:0000256" key="6">
    <source>
        <dbReference type="ARBA" id="ARBA00022512"/>
    </source>
</evidence>
<comment type="similarity">
    <text evidence="4">In the C-terminal section; belongs to the pectinesterase family.</text>
</comment>
<dbReference type="FunFam" id="1.20.140.40:FF:000021">
    <property type="entry name" value="Probable pectinesterase/pectinesterase inhibitor 51"/>
    <property type="match status" value="1"/>
</dbReference>
<keyword evidence="10" id="KW-1015">Disulfide bond</keyword>
<dbReference type="EMBL" id="JAWXYG010000012">
    <property type="protein sequence ID" value="KAK4256783.1"/>
    <property type="molecule type" value="Genomic_DNA"/>
</dbReference>
<evidence type="ECO:0000256" key="12">
    <source>
        <dbReference type="ARBA" id="ARBA00023316"/>
    </source>
</evidence>
<evidence type="ECO:0000256" key="1">
    <source>
        <dbReference type="ARBA" id="ARBA00004191"/>
    </source>
</evidence>
<organism evidence="16 17">
    <name type="scientific">Acacia crassicarpa</name>
    <name type="common">northern wattle</name>
    <dbReference type="NCBI Taxonomy" id="499986"/>
    <lineage>
        <taxon>Eukaryota</taxon>
        <taxon>Viridiplantae</taxon>
        <taxon>Streptophyta</taxon>
        <taxon>Embryophyta</taxon>
        <taxon>Tracheophyta</taxon>
        <taxon>Spermatophyta</taxon>
        <taxon>Magnoliopsida</taxon>
        <taxon>eudicotyledons</taxon>
        <taxon>Gunneridae</taxon>
        <taxon>Pentapetalae</taxon>
        <taxon>rosids</taxon>
        <taxon>fabids</taxon>
        <taxon>Fabales</taxon>
        <taxon>Fabaceae</taxon>
        <taxon>Caesalpinioideae</taxon>
        <taxon>mimosoid clade</taxon>
        <taxon>Acacieae</taxon>
        <taxon>Acacia</taxon>
    </lineage>
</organism>
<dbReference type="Proteomes" id="UP001293593">
    <property type="component" value="Unassembled WGS sequence"/>
</dbReference>
<dbReference type="SUPFAM" id="SSF101148">
    <property type="entry name" value="Plant invertase/pectin methylesterase inhibitor"/>
    <property type="match status" value="1"/>
</dbReference>
<gene>
    <name evidence="16" type="ORF">QN277_006464</name>
</gene>
<keyword evidence="12" id="KW-0961">Cell wall biogenesis/degradation</keyword>
<dbReference type="GO" id="GO:0042545">
    <property type="term" value="P:cell wall modification"/>
    <property type="evidence" value="ECO:0007669"/>
    <property type="project" value="InterPro"/>
</dbReference>
<dbReference type="EC" id="3.1.1.11" evidence="5"/>
<comment type="caution">
    <text evidence="16">The sequence shown here is derived from an EMBL/GenBank/DDBJ whole genome shotgun (WGS) entry which is preliminary data.</text>
</comment>
<keyword evidence="7" id="KW-0964">Secreted</keyword>
<sequence>MLVRTANPPGTISVSTFKPQHHYHSIFGRPHHSLTSSIIPQKKKKIHAIPHLHHFSSSYSFYYSPLIMAYSSLSFIFLLISLSSIIAGAYPSVQSACDATRFPQECLNGLPPNSTTSLQIIQSAIAVSADNLKTAQSKIKSILDSLPHDGGHLNRTRAAETCLAILHDSEYRISLVNDALPDSNKIKDARAWMSAALAYQFDCWSGLQYVFGNDAVSINDTLVFLDTLTRYSSNALSMMVSYDVFGSNTTSWKAPRTERDGFWEPPSRKAMGFGYKGGFPLDLKVDVTVCKEKECDYQAVQEAVNAAPDNSEERFMIYIRKGIYNETVRIAIEKKNVIFLGDGMRKTIITGSANVGQPGMTTYNSATVGVLGDGFMAKNLTIQNTAGPDAHQAVAFRSDSDLSVLENVEFIGNQDTLYAHSLRQFYKSCRIQGNVDMIFGNAAAFFQECAVVLSERQSNPETGETNAVTAHGRTDPAQSTGFVFYNCVVTGTEDYMAQYRKKPEVHRNFLGRPWKVYSRTVFIHSVFEALISPEGWMAWDGDLGLNTLYYGESNNTGPGSDRSRRVAWSSEIPSQHAPVYSVDNFIQGSDWIPSYQPSCR</sequence>
<evidence type="ECO:0000256" key="4">
    <source>
        <dbReference type="ARBA" id="ARBA00007786"/>
    </source>
</evidence>
<dbReference type="SUPFAM" id="SSF51126">
    <property type="entry name" value="Pectin lyase-like"/>
    <property type="match status" value="1"/>
</dbReference>
<dbReference type="InterPro" id="IPR000070">
    <property type="entry name" value="Pectinesterase_cat"/>
</dbReference>
<evidence type="ECO:0000256" key="11">
    <source>
        <dbReference type="ARBA" id="ARBA00023180"/>
    </source>
</evidence>
<dbReference type="InterPro" id="IPR006501">
    <property type="entry name" value="Pectinesterase_inhib_dom"/>
</dbReference>
<evidence type="ECO:0000313" key="16">
    <source>
        <dbReference type="EMBL" id="KAK4256783.1"/>
    </source>
</evidence>
<dbReference type="Pfam" id="PF04043">
    <property type="entry name" value="PMEI"/>
    <property type="match status" value="1"/>
</dbReference>
<feature type="domain" description="Pectinesterase inhibitor" evidence="15">
    <location>
        <begin position="88"/>
        <end position="238"/>
    </location>
</feature>
<comment type="subcellular location">
    <subcellularLocation>
        <location evidence="1">Secreted</location>
        <location evidence="1">Cell wall</location>
    </subcellularLocation>
</comment>
<keyword evidence="17" id="KW-1185">Reference proteome</keyword>
<dbReference type="Gene3D" id="1.20.140.40">
    <property type="entry name" value="Invertase/pectin methylesterase inhibitor family protein"/>
    <property type="match status" value="1"/>
</dbReference>
<dbReference type="InterPro" id="IPR012334">
    <property type="entry name" value="Pectin_lyas_fold"/>
</dbReference>
<evidence type="ECO:0000256" key="14">
    <source>
        <dbReference type="ARBA" id="ARBA00057335"/>
    </source>
</evidence>
<comment type="catalytic activity">
    <reaction evidence="13">
        <text>[(1-&gt;4)-alpha-D-galacturonosyl methyl ester](n) + n H2O = [(1-&gt;4)-alpha-D-galacturonosyl](n) + n methanol + n H(+)</text>
        <dbReference type="Rhea" id="RHEA:22380"/>
        <dbReference type="Rhea" id="RHEA-COMP:14570"/>
        <dbReference type="Rhea" id="RHEA-COMP:14573"/>
        <dbReference type="ChEBI" id="CHEBI:15377"/>
        <dbReference type="ChEBI" id="CHEBI:15378"/>
        <dbReference type="ChEBI" id="CHEBI:17790"/>
        <dbReference type="ChEBI" id="CHEBI:140522"/>
        <dbReference type="ChEBI" id="CHEBI:140523"/>
        <dbReference type="EC" id="3.1.1.11"/>
    </reaction>
</comment>
<keyword evidence="9" id="KW-0063">Aspartyl esterase</keyword>
<keyword evidence="6" id="KW-0134">Cell wall</keyword>
<dbReference type="PANTHER" id="PTHR31707">
    <property type="entry name" value="PECTINESTERASE"/>
    <property type="match status" value="1"/>
</dbReference>
<evidence type="ECO:0000313" key="17">
    <source>
        <dbReference type="Proteomes" id="UP001293593"/>
    </source>
</evidence>
<dbReference type="Gene3D" id="2.160.20.10">
    <property type="entry name" value="Single-stranded right-handed beta-helix, Pectin lyase-like"/>
    <property type="match status" value="1"/>
</dbReference>
<comment type="pathway">
    <text evidence="2">Glycan metabolism; pectin degradation; 2-dehydro-3-deoxy-D-gluconate from pectin: step 1/5.</text>
</comment>
<dbReference type="InterPro" id="IPR035513">
    <property type="entry name" value="Invertase/methylesterase_inhib"/>
</dbReference>
<evidence type="ECO:0000256" key="7">
    <source>
        <dbReference type="ARBA" id="ARBA00022525"/>
    </source>
</evidence>